<name>A0A381XBU8_9ZZZZ</name>
<dbReference type="EMBL" id="UINC01014606">
    <property type="protein sequence ID" value="SVA62188.1"/>
    <property type="molecule type" value="Genomic_DNA"/>
</dbReference>
<proteinExistence type="predicted"/>
<evidence type="ECO:0000313" key="1">
    <source>
        <dbReference type="EMBL" id="SVA62188.1"/>
    </source>
</evidence>
<accession>A0A381XBU8</accession>
<dbReference type="AlphaFoldDB" id="A0A381XBU8"/>
<gene>
    <name evidence="1" type="ORF">METZ01_LOCUS115042</name>
</gene>
<organism evidence="1">
    <name type="scientific">marine metagenome</name>
    <dbReference type="NCBI Taxonomy" id="408172"/>
    <lineage>
        <taxon>unclassified sequences</taxon>
        <taxon>metagenomes</taxon>
        <taxon>ecological metagenomes</taxon>
    </lineage>
</organism>
<protein>
    <submittedName>
        <fullName evidence="1">Uncharacterized protein</fullName>
    </submittedName>
</protein>
<sequence length="30" mass="3644">MFSTIKKWIKRLDKWLEGEPQPKWLSGKGR</sequence>
<reference evidence="1" key="1">
    <citation type="submission" date="2018-05" db="EMBL/GenBank/DDBJ databases">
        <authorList>
            <person name="Lanie J.A."/>
            <person name="Ng W.-L."/>
            <person name="Kazmierczak K.M."/>
            <person name="Andrzejewski T.M."/>
            <person name="Davidsen T.M."/>
            <person name="Wayne K.J."/>
            <person name="Tettelin H."/>
            <person name="Glass J.I."/>
            <person name="Rusch D."/>
            <person name="Podicherti R."/>
            <person name="Tsui H.-C.T."/>
            <person name="Winkler M.E."/>
        </authorList>
    </citation>
    <scope>NUCLEOTIDE SEQUENCE</scope>
</reference>